<keyword evidence="2" id="KW-1185">Reference proteome</keyword>
<sequence length="39" mass="4491">MARLAIVLWSFGGSNEIWVTEDELFDLEQSPSVSKIFFK</sequence>
<evidence type="ECO:0000313" key="1">
    <source>
        <dbReference type="EMBL" id="CAH1058831.1"/>
    </source>
</evidence>
<reference evidence="1" key="1">
    <citation type="submission" date="2021-12" db="EMBL/GenBank/DDBJ databases">
        <authorList>
            <person name="Criscuolo A."/>
        </authorList>
    </citation>
    <scope>NUCLEOTIDE SEQUENCE</scope>
    <source>
        <strain evidence="1">CIP111894</strain>
    </source>
</reference>
<name>A0ABN8FUP6_9BACL</name>
<accession>A0ABN8FUP6</accession>
<gene>
    <name evidence="1" type="ORF">PAECIP111894_05017</name>
</gene>
<proteinExistence type="predicted"/>
<dbReference type="EMBL" id="CAKMAB010000040">
    <property type="protein sequence ID" value="CAH1058831.1"/>
    <property type="molecule type" value="Genomic_DNA"/>
</dbReference>
<comment type="caution">
    <text evidence="1">The sequence shown here is derived from an EMBL/GenBank/DDBJ whole genome shotgun (WGS) entry which is preliminary data.</text>
</comment>
<organism evidence="1 2">
    <name type="scientific">Paenibacillus pseudetheri</name>
    <dbReference type="NCBI Taxonomy" id="2897682"/>
    <lineage>
        <taxon>Bacteria</taxon>
        <taxon>Bacillati</taxon>
        <taxon>Bacillota</taxon>
        <taxon>Bacilli</taxon>
        <taxon>Bacillales</taxon>
        <taxon>Paenibacillaceae</taxon>
        <taxon>Paenibacillus</taxon>
    </lineage>
</organism>
<protein>
    <submittedName>
        <fullName evidence="1">Uncharacterized protein</fullName>
    </submittedName>
</protein>
<dbReference type="Proteomes" id="UP000838749">
    <property type="component" value="Unassembled WGS sequence"/>
</dbReference>
<evidence type="ECO:0000313" key="2">
    <source>
        <dbReference type="Proteomes" id="UP000838749"/>
    </source>
</evidence>